<evidence type="ECO:0000256" key="4">
    <source>
        <dbReference type="ARBA" id="ARBA00022725"/>
    </source>
</evidence>
<dbReference type="CDD" id="cd15222">
    <property type="entry name" value="7tmA_OR51-like"/>
    <property type="match status" value="1"/>
</dbReference>
<feature type="transmembrane region" description="Helical" evidence="11">
    <location>
        <begin position="120"/>
        <end position="141"/>
    </location>
</feature>
<gene>
    <name evidence="14" type="primary">LOC110299124</name>
</gene>
<evidence type="ECO:0000259" key="12">
    <source>
        <dbReference type="PROSITE" id="PS50262"/>
    </source>
</evidence>
<dbReference type="Gene3D" id="1.20.1070.10">
    <property type="entry name" value="Rhodopsin 7-helix transmembrane proteins"/>
    <property type="match status" value="1"/>
</dbReference>
<dbReference type="GO" id="GO:0004984">
    <property type="term" value="F:olfactory receptor activity"/>
    <property type="evidence" value="ECO:0007669"/>
    <property type="project" value="InterPro"/>
</dbReference>
<evidence type="ECO:0000256" key="11">
    <source>
        <dbReference type="RuleBase" id="RU363047"/>
    </source>
</evidence>
<dbReference type="PRINTS" id="PR00245">
    <property type="entry name" value="OLFACTORYR"/>
</dbReference>
<keyword evidence="6 10" id="KW-0297">G-protein coupled receptor</keyword>
<organism evidence="13 14">
    <name type="scientific">Mus caroli</name>
    <name type="common">Ryukyu mouse</name>
    <name type="synonym">Ricefield mouse</name>
    <dbReference type="NCBI Taxonomy" id="10089"/>
    <lineage>
        <taxon>Eukaryota</taxon>
        <taxon>Metazoa</taxon>
        <taxon>Chordata</taxon>
        <taxon>Craniata</taxon>
        <taxon>Vertebrata</taxon>
        <taxon>Euteleostomi</taxon>
        <taxon>Mammalia</taxon>
        <taxon>Eutheria</taxon>
        <taxon>Euarchontoglires</taxon>
        <taxon>Glires</taxon>
        <taxon>Rodentia</taxon>
        <taxon>Myomorpha</taxon>
        <taxon>Muroidea</taxon>
        <taxon>Muridae</taxon>
        <taxon>Murinae</taxon>
        <taxon>Mus</taxon>
        <taxon>Mus</taxon>
    </lineage>
</organism>
<dbReference type="RefSeq" id="XP_021024391.1">
    <property type="nucleotide sequence ID" value="XM_021168732.1"/>
</dbReference>
<feature type="transmembrane region" description="Helical" evidence="11">
    <location>
        <begin position="162"/>
        <end position="186"/>
    </location>
</feature>
<evidence type="ECO:0000256" key="10">
    <source>
        <dbReference type="RuleBase" id="RU000688"/>
    </source>
</evidence>
<dbReference type="InterPro" id="IPR050402">
    <property type="entry name" value="OR51/52/56-like"/>
</dbReference>
<keyword evidence="3 10" id="KW-0812">Transmembrane</keyword>
<dbReference type="Pfam" id="PF13853">
    <property type="entry name" value="7tm_4"/>
    <property type="match status" value="1"/>
</dbReference>
<dbReference type="PROSITE" id="PS00237">
    <property type="entry name" value="G_PROTEIN_RECEP_F1_1"/>
    <property type="match status" value="1"/>
</dbReference>
<evidence type="ECO:0000256" key="3">
    <source>
        <dbReference type="ARBA" id="ARBA00022692"/>
    </source>
</evidence>
<evidence type="ECO:0000256" key="5">
    <source>
        <dbReference type="ARBA" id="ARBA00022989"/>
    </source>
</evidence>
<keyword evidence="9 10" id="KW-0807">Transducer</keyword>
<comment type="similarity">
    <text evidence="10">Belongs to the G-protein coupled receptor 1 family.</text>
</comment>
<dbReference type="PRINTS" id="PR00237">
    <property type="entry name" value="GPCRRHODOPSN"/>
</dbReference>
<dbReference type="InterPro" id="IPR000725">
    <property type="entry name" value="Olfact_rcpt"/>
</dbReference>
<keyword evidence="2 11" id="KW-0716">Sensory transduction</keyword>
<dbReference type="GO" id="GO:0005886">
    <property type="term" value="C:plasma membrane"/>
    <property type="evidence" value="ECO:0007669"/>
    <property type="project" value="UniProtKB-SubCell"/>
</dbReference>
<keyword evidence="5 11" id="KW-1133">Transmembrane helix</keyword>
<dbReference type="GO" id="GO:0071396">
    <property type="term" value="P:cellular response to lipid"/>
    <property type="evidence" value="ECO:0007669"/>
    <property type="project" value="UniProtKB-ARBA"/>
</dbReference>
<evidence type="ECO:0000313" key="13">
    <source>
        <dbReference type="Proteomes" id="UP000515126"/>
    </source>
</evidence>
<evidence type="ECO:0000256" key="1">
    <source>
        <dbReference type="ARBA" id="ARBA00004141"/>
    </source>
</evidence>
<dbReference type="AlphaFoldDB" id="A0A6P5Q4H9"/>
<dbReference type="PROSITE" id="PS50262">
    <property type="entry name" value="G_PROTEIN_RECEP_F1_2"/>
    <property type="match status" value="1"/>
</dbReference>
<dbReference type="FunFam" id="1.20.1070.10:FF:000002">
    <property type="entry name" value="Olfactory receptor"/>
    <property type="match status" value="1"/>
</dbReference>
<reference evidence="14" key="1">
    <citation type="submission" date="2025-08" db="UniProtKB">
        <authorList>
            <consortium name="RefSeq"/>
        </authorList>
    </citation>
    <scope>IDENTIFICATION</scope>
</reference>
<keyword evidence="13" id="KW-1185">Reference proteome</keyword>
<dbReference type="PANTHER" id="PTHR26450:SF164">
    <property type="entry name" value="OLFACTORY RECEPTOR 51B2"/>
    <property type="match status" value="1"/>
</dbReference>
<keyword evidence="8 10" id="KW-0675">Receptor</keyword>
<proteinExistence type="inferred from homology"/>
<evidence type="ECO:0000256" key="9">
    <source>
        <dbReference type="ARBA" id="ARBA00023224"/>
    </source>
</evidence>
<dbReference type="GeneID" id="110299124"/>
<dbReference type="GO" id="GO:0004930">
    <property type="term" value="F:G protein-coupled receptor activity"/>
    <property type="evidence" value="ECO:0007669"/>
    <property type="project" value="UniProtKB-KW"/>
</dbReference>
<evidence type="ECO:0000256" key="7">
    <source>
        <dbReference type="ARBA" id="ARBA00023136"/>
    </source>
</evidence>
<feature type="domain" description="G-protein coupled receptors family 1 profile" evidence="12">
    <location>
        <begin position="62"/>
        <end position="313"/>
    </location>
</feature>
<feature type="transmembrane region" description="Helical" evidence="11">
    <location>
        <begin position="218"/>
        <end position="242"/>
    </location>
</feature>
<evidence type="ECO:0000256" key="8">
    <source>
        <dbReference type="ARBA" id="ARBA00023170"/>
    </source>
</evidence>
<keyword evidence="11" id="KW-1003">Cell membrane</keyword>
<feature type="transmembrane region" description="Helical" evidence="11">
    <location>
        <begin position="292"/>
        <end position="313"/>
    </location>
</feature>
<comment type="subcellular location">
    <subcellularLocation>
        <location evidence="11">Cell membrane</location>
        <topology evidence="11">Multi-pass membrane protein</topology>
    </subcellularLocation>
    <subcellularLocation>
        <location evidence="1">Membrane</location>
        <topology evidence="1">Multi-pass membrane protein</topology>
    </subcellularLocation>
</comment>
<evidence type="ECO:0000256" key="6">
    <source>
        <dbReference type="ARBA" id="ARBA00023040"/>
    </source>
</evidence>
<dbReference type="Proteomes" id="UP000515126">
    <property type="component" value="Chromosome 7"/>
</dbReference>
<dbReference type="InterPro" id="IPR000276">
    <property type="entry name" value="GPCR_Rhodpsn"/>
</dbReference>
<sequence>MEREGETVTTVKKQCFEFHSVHTMWSNISAAPFLLTGFPGLEAAHHWISIPFFAIYISVLLGNGTLLYLIKDDHNLHEPMYYFLAMLAGTDLTVTLTTMPTVMAVLWVDHREIRHGACFLQAYIIHSLSIVESGVLLAMSYDRFVAICTPLHYNSILTNSRVIAIGLGVVLRGFLSLVPPILPLFWFSYCRSHVLSHAFCLHQDVMKLACADITFNRIYPVVLVALTFFLDALIIVFSYVLILKTVMGIASGEERAKALNTCVSHISCVLVFYITVIGLTFIHRFGKNAPHVVHITMSYVYFLFPPFMNPIIYSIKTKQIQRSVLRLLSV</sequence>
<feature type="transmembrane region" description="Helical" evidence="11">
    <location>
        <begin position="263"/>
        <end position="286"/>
    </location>
</feature>
<name>A0A6P5Q4H9_MUSCR</name>
<dbReference type="InterPro" id="IPR017452">
    <property type="entry name" value="GPCR_Rhodpsn_7TM"/>
</dbReference>
<feature type="transmembrane region" description="Helical" evidence="11">
    <location>
        <begin position="47"/>
        <end position="69"/>
    </location>
</feature>
<dbReference type="SUPFAM" id="SSF81321">
    <property type="entry name" value="Family A G protein-coupled receptor-like"/>
    <property type="match status" value="1"/>
</dbReference>
<accession>A0A6P5Q4H9</accession>
<keyword evidence="4 11" id="KW-0552">Olfaction</keyword>
<dbReference type="PANTHER" id="PTHR26450">
    <property type="entry name" value="OLFACTORY RECEPTOR 56B1-RELATED"/>
    <property type="match status" value="1"/>
</dbReference>
<protein>
    <recommendedName>
        <fullName evidence="11">Olfactory receptor</fullName>
    </recommendedName>
</protein>
<evidence type="ECO:0000313" key="14">
    <source>
        <dbReference type="RefSeq" id="XP_021024391.1"/>
    </source>
</evidence>
<keyword evidence="7 11" id="KW-0472">Membrane</keyword>
<feature type="transmembrane region" description="Helical" evidence="11">
    <location>
        <begin position="81"/>
        <end position="108"/>
    </location>
</feature>
<evidence type="ECO:0000256" key="2">
    <source>
        <dbReference type="ARBA" id="ARBA00022606"/>
    </source>
</evidence>
<dbReference type="KEGG" id="mcal:110299124"/>